<evidence type="ECO:0000256" key="1">
    <source>
        <dbReference type="ARBA" id="ARBA00004370"/>
    </source>
</evidence>
<reference evidence="7" key="1">
    <citation type="journal article" date="2020" name="Nature">
        <title>Giant virus diversity and host interactions through global metagenomics.</title>
        <authorList>
            <person name="Schulz F."/>
            <person name="Roux S."/>
            <person name="Paez-Espino D."/>
            <person name="Jungbluth S."/>
            <person name="Walsh D.A."/>
            <person name="Denef V.J."/>
            <person name="McMahon K.D."/>
            <person name="Konstantinidis K.T."/>
            <person name="Eloe-Fadrosh E.A."/>
            <person name="Kyrpides N.C."/>
            <person name="Woyke T."/>
        </authorList>
    </citation>
    <scope>NUCLEOTIDE SEQUENCE</scope>
    <source>
        <strain evidence="7">GVMAG-M-3300020192-26</strain>
    </source>
</reference>
<dbReference type="AlphaFoldDB" id="A0A6C0C8P2"/>
<feature type="transmembrane region" description="Helical" evidence="5">
    <location>
        <begin position="127"/>
        <end position="144"/>
    </location>
</feature>
<evidence type="ECO:0000256" key="3">
    <source>
        <dbReference type="ARBA" id="ARBA00022989"/>
    </source>
</evidence>
<dbReference type="Pfam" id="PF04116">
    <property type="entry name" value="FA_hydroxylase"/>
    <property type="match status" value="1"/>
</dbReference>
<evidence type="ECO:0000313" key="7">
    <source>
        <dbReference type="EMBL" id="QHT00019.1"/>
    </source>
</evidence>
<organism evidence="7">
    <name type="scientific">viral metagenome</name>
    <dbReference type="NCBI Taxonomy" id="1070528"/>
    <lineage>
        <taxon>unclassified sequences</taxon>
        <taxon>metagenomes</taxon>
        <taxon>organismal metagenomes</taxon>
    </lineage>
</organism>
<keyword evidence="2 5" id="KW-0812">Transmembrane</keyword>
<evidence type="ECO:0000256" key="4">
    <source>
        <dbReference type="ARBA" id="ARBA00023136"/>
    </source>
</evidence>
<proteinExistence type="predicted"/>
<feature type="transmembrane region" description="Helical" evidence="5">
    <location>
        <begin position="254"/>
        <end position="273"/>
    </location>
</feature>
<name>A0A6C0C8P2_9ZZZZ</name>
<feature type="transmembrane region" description="Helical" evidence="5">
    <location>
        <begin position="6"/>
        <end position="22"/>
    </location>
</feature>
<feature type="transmembrane region" description="Helical" evidence="5">
    <location>
        <begin position="73"/>
        <end position="90"/>
    </location>
</feature>
<dbReference type="GO" id="GO:0008610">
    <property type="term" value="P:lipid biosynthetic process"/>
    <property type="evidence" value="ECO:0007669"/>
    <property type="project" value="InterPro"/>
</dbReference>
<keyword evidence="4 5" id="KW-0472">Membrane</keyword>
<dbReference type="InterPro" id="IPR050307">
    <property type="entry name" value="Sterol_Desaturase_Related"/>
</dbReference>
<dbReference type="InterPro" id="IPR006694">
    <property type="entry name" value="Fatty_acid_hydroxylase"/>
</dbReference>
<dbReference type="GO" id="GO:0016491">
    <property type="term" value="F:oxidoreductase activity"/>
    <property type="evidence" value="ECO:0007669"/>
    <property type="project" value="InterPro"/>
</dbReference>
<feature type="transmembrane region" description="Helical" evidence="5">
    <location>
        <begin position="34"/>
        <end position="53"/>
    </location>
</feature>
<evidence type="ECO:0000259" key="6">
    <source>
        <dbReference type="Pfam" id="PF04116"/>
    </source>
</evidence>
<dbReference type="PANTHER" id="PTHR11863">
    <property type="entry name" value="STEROL DESATURASE"/>
    <property type="match status" value="1"/>
</dbReference>
<accession>A0A6C0C8P2</accession>
<evidence type="ECO:0000256" key="5">
    <source>
        <dbReference type="SAM" id="Phobius"/>
    </source>
</evidence>
<evidence type="ECO:0000256" key="2">
    <source>
        <dbReference type="ARBA" id="ARBA00022692"/>
    </source>
</evidence>
<keyword evidence="3 5" id="KW-1133">Transmembrane helix</keyword>
<protein>
    <recommendedName>
        <fullName evidence="6">Fatty acid hydroxylase domain-containing protein</fullName>
    </recommendedName>
</protein>
<feature type="domain" description="Fatty acid hydroxylase" evidence="6">
    <location>
        <begin position="77"/>
        <end position="211"/>
    </location>
</feature>
<dbReference type="EMBL" id="MN739352">
    <property type="protein sequence ID" value="QHT00019.1"/>
    <property type="molecule type" value="Genomic_DNA"/>
</dbReference>
<dbReference type="GO" id="GO:0005506">
    <property type="term" value="F:iron ion binding"/>
    <property type="evidence" value="ECO:0007669"/>
    <property type="project" value="InterPro"/>
</dbReference>
<dbReference type="GO" id="GO:0016020">
    <property type="term" value="C:membrane"/>
    <property type="evidence" value="ECO:0007669"/>
    <property type="project" value="UniProtKB-SubCell"/>
</dbReference>
<comment type="subcellular location">
    <subcellularLocation>
        <location evidence="1">Membrane</location>
    </subcellularLocation>
</comment>
<sequence>MLDGVIIIVGVMFVLMFLEYLFPDRDLPKVNGWWLLGLSINIVQLIIGLSAYLLEDYLNFPSRLNLKLYVSDFTGGVVAYFIHIILMYWWHYFRHMIHVLWILFHQFHHSPQRVEILTSFYKHPLEMIINSALMILLSYPVLGISGRSSMWLSIFAGFGEFIYHMNLRTPKFLAYFVQSSVNHTYHHRENSRINCPNYGDIPCFTDILNGTFHNAQTESKSGFNNYRKGDTHAMLRFKDVGNREKSIKITFNDVCHILLLILGSLNLIGYIFFSPTLQGIAFASASSPLPFVFSAYEGIETYSLKYSDILVNNETMIDLNDAYSKIEGPYNLRNVYGAMFTYGPLFKNEKLVQLRQDILRWGICGEKIIILPFAIHNASTIIKTFDGKEFSLSINCNV</sequence>